<dbReference type="EMBL" id="BSXS01002255">
    <property type="protein sequence ID" value="GME78604.1"/>
    <property type="molecule type" value="Genomic_DNA"/>
</dbReference>
<organism evidence="1 2">
    <name type="scientific">Ambrosiozyma monospora</name>
    <name type="common">Yeast</name>
    <name type="synonym">Endomycopsis monosporus</name>
    <dbReference type="NCBI Taxonomy" id="43982"/>
    <lineage>
        <taxon>Eukaryota</taxon>
        <taxon>Fungi</taxon>
        <taxon>Dikarya</taxon>
        <taxon>Ascomycota</taxon>
        <taxon>Saccharomycotina</taxon>
        <taxon>Pichiomycetes</taxon>
        <taxon>Pichiales</taxon>
        <taxon>Pichiaceae</taxon>
        <taxon>Ambrosiozyma</taxon>
    </lineage>
</organism>
<dbReference type="Proteomes" id="UP001165064">
    <property type="component" value="Unassembled WGS sequence"/>
</dbReference>
<keyword evidence="2" id="KW-1185">Reference proteome</keyword>
<gene>
    <name evidence="1" type="ORF">Amon02_000352300</name>
</gene>
<accession>A0ACB5T0M4</accession>
<comment type="caution">
    <text evidence="1">The sequence shown here is derived from an EMBL/GenBank/DDBJ whole genome shotgun (WGS) entry which is preliminary data.</text>
</comment>
<sequence length="777" mass="87709">MLISKKYHMELLELAKPIKDHVDHLANCDIDEFISIINAKSKEPWTGLYVDLYHYIPVLNRLDEIFEAHSKHYQLDQEYPKLQQIPNSEEATICACLRYSHWLLEHSNNGRVYSSSDRIFQLVKSCSIDIKLEALKLACLLGEKYSSIESTGSIATDSDKERILTLATSFPPPIIPTYSKPTTIDLSHGKSKKSKKQQKQQTPILHVSLLDCLSVDTALPPRWKFLDFKYYNAQAIKRREQHSQANKPLQSKSSQLQPHSQSQSKSQTQTQSSQLSISSTQSSEPPNQSQQPTEAVLGGRAMKRRARKQILNTQLKSKEEKGGSHHDESSSEGLHHFALNEENLKKLSFQQIYDRALNVIPKEKWYEFVLSVYIAKAFNNKSFESIQLRQKLVSLKCIAVASACHFSTYNAVASSVFDEEPYLLSYMSDLINPDNTVPYEASMAALKAFVSISRKKGGGSDLMRAMGGNVSHGLLFHIFKNILKAAKENRPDLDIRFLEYFFELIANLIKNVHLVGHLRAAGLTGILLEFLTLRNTLRLTRSLSIQLIDMLAETSDNVDDVVEGNGFKILIELLEYEVDFAIENPDFQGGAPKSIELSYSITTMQVDTINSLLQLVISLIANHAGDRMRNLYDSPLLKQLIKIMEHPNVFGTEVVGSTISLIAQIINSEPTAYPILSEAGVIDSFFDNFEGFLLKSKELIHQIPDAINAISLNSIGLKKVADSNMIEQFFQIFRNPVLCKELLKNEHAKMLGDSFDELCRHHPELKPIVQKNVMNVD</sequence>
<name>A0ACB5T0M4_AMBMO</name>
<proteinExistence type="predicted"/>
<evidence type="ECO:0000313" key="1">
    <source>
        <dbReference type="EMBL" id="GME78604.1"/>
    </source>
</evidence>
<protein>
    <submittedName>
        <fullName evidence="1">Unnamed protein product</fullName>
    </submittedName>
</protein>
<reference evidence="1" key="1">
    <citation type="submission" date="2023-04" db="EMBL/GenBank/DDBJ databases">
        <title>Ambrosiozyma monospora NBRC 10751.</title>
        <authorList>
            <person name="Ichikawa N."/>
            <person name="Sato H."/>
            <person name="Tonouchi N."/>
        </authorList>
    </citation>
    <scope>NUCLEOTIDE SEQUENCE</scope>
    <source>
        <strain evidence="1">NBRC 10751</strain>
    </source>
</reference>
<evidence type="ECO:0000313" key="2">
    <source>
        <dbReference type="Proteomes" id="UP001165064"/>
    </source>
</evidence>